<comment type="caution">
    <text evidence="1">The sequence shown here is derived from an EMBL/GenBank/DDBJ whole genome shotgun (WGS) entry which is preliminary data.</text>
</comment>
<dbReference type="Proteomes" id="UP000261325">
    <property type="component" value="Unassembled WGS sequence"/>
</dbReference>
<name>A0A3B8WIC9_MARNT</name>
<dbReference type="Gene3D" id="3.40.50.1820">
    <property type="entry name" value="alpha/beta hydrolase"/>
    <property type="match status" value="1"/>
</dbReference>
<accession>A0A3B8WIC9</accession>
<evidence type="ECO:0000313" key="2">
    <source>
        <dbReference type="Proteomes" id="UP000261325"/>
    </source>
</evidence>
<evidence type="ECO:0000313" key="1">
    <source>
        <dbReference type="EMBL" id="HAC29286.1"/>
    </source>
</evidence>
<dbReference type="InterPro" id="IPR029058">
    <property type="entry name" value="AB_hydrolase_fold"/>
</dbReference>
<dbReference type="EMBL" id="DLYI01000211">
    <property type="protein sequence ID" value="HAC29286.1"/>
    <property type="molecule type" value="Genomic_DNA"/>
</dbReference>
<keyword evidence="1" id="KW-0645">Protease</keyword>
<dbReference type="GO" id="GO:0004177">
    <property type="term" value="F:aminopeptidase activity"/>
    <property type="evidence" value="ECO:0007669"/>
    <property type="project" value="UniProtKB-KW"/>
</dbReference>
<gene>
    <name evidence="1" type="ORF">DCF82_15980</name>
</gene>
<organism evidence="1 2">
    <name type="scientific">Marinobacter nauticus</name>
    <name type="common">Marinobacter hydrocarbonoclasticus</name>
    <name type="synonym">Marinobacter aquaeolei</name>
    <dbReference type="NCBI Taxonomy" id="2743"/>
    <lineage>
        <taxon>Bacteria</taxon>
        <taxon>Pseudomonadati</taxon>
        <taxon>Pseudomonadota</taxon>
        <taxon>Gammaproteobacteria</taxon>
        <taxon>Pseudomonadales</taxon>
        <taxon>Marinobacteraceae</taxon>
        <taxon>Marinobacter</taxon>
    </lineage>
</organism>
<dbReference type="AlphaFoldDB" id="A0A3B8WIC9"/>
<protein>
    <submittedName>
        <fullName evidence="1">Prolyl aminopeptidase</fullName>
    </submittedName>
</protein>
<keyword evidence="1" id="KW-0378">Hydrolase</keyword>
<reference evidence="1 2" key="1">
    <citation type="journal article" date="2018" name="Nat. Biotechnol.">
        <title>A standardized bacterial taxonomy based on genome phylogeny substantially revises the tree of life.</title>
        <authorList>
            <person name="Parks D.H."/>
            <person name="Chuvochina M."/>
            <person name="Waite D.W."/>
            <person name="Rinke C."/>
            <person name="Skarshewski A."/>
            <person name="Chaumeil P.A."/>
            <person name="Hugenholtz P."/>
        </authorList>
    </citation>
    <scope>NUCLEOTIDE SEQUENCE [LARGE SCALE GENOMIC DNA]</scope>
    <source>
        <strain evidence="1">UBA9049</strain>
    </source>
</reference>
<dbReference type="SUPFAM" id="SSF53474">
    <property type="entry name" value="alpha/beta-Hydrolases"/>
    <property type="match status" value="1"/>
</dbReference>
<keyword evidence="1" id="KW-0031">Aminopeptidase</keyword>
<proteinExistence type="predicted"/>
<feature type="non-terminal residue" evidence="1">
    <location>
        <position position="43"/>
    </location>
</feature>
<sequence>MLTLYPEIEPYARHRLAVDHPHELYLEESGNPDGIPVIVVHGG</sequence>